<feature type="compositionally biased region" description="Basic residues" evidence="1">
    <location>
        <begin position="107"/>
        <end position="122"/>
    </location>
</feature>
<feature type="compositionally biased region" description="Low complexity" evidence="1">
    <location>
        <begin position="158"/>
        <end position="170"/>
    </location>
</feature>
<keyword evidence="2" id="KW-0472">Membrane</keyword>
<reference evidence="3" key="2">
    <citation type="submission" date="2022-06" db="UniProtKB">
        <authorList>
            <consortium name="EnsemblMetazoa"/>
        </authorList>
    </citation>
    <scope>IDENTIFICATION</scope>
</reference>
<feature type="region of interest" description="Disordered" evidence="1">
    <location>
        <begin position="142"/>
        <end position="181"/>
    </location>
</feature>
<dbReference type="EnsemblMetazoa" id="OVOC7602.1">
    <property type="protein sequence ID" value="OVOC7602.1"/>
    <property type="gene ID" value="WBGene00244411"/>
</dbReference>
<evidence type="ECO:0000256" key="1">
    <source>
        <dbReference type="SAM" id="MobiDB-lite"/>
    </source>
</evidence>
<evidence type="ECO:0000256" key="2">
    <source>
        <dbReference type="SAM" id="Phobius"/>
    </source>
</evidence>
<organism evidence="3 4">
    <name type="scientific">Onchocerca volvulus</name>
    <dbReference type="NCBI Taxonomy" id="6282"/>
    <lineage>
        <taxon>Eukaryota</taxon>
        <taxon>Metazoa</taxon>
        <taxon>Ecdysozoa</taxon>
        <taxon>Nematoda</taxon>
        <taxon>Chromadorea</taxon>
        <taxon>Rhabditida</taxon>
        <taxon>Spirurina</taxon>
        <taxon>Spiruromorpha</taxon>
        <taxon>Filarioidea</taxon>
        <taxon>Onchocercidae</taxon>
        <taxon>Onchocerca</taxon>
    </lineage>
</organism>
<proteinExistence type="predicted"/>
<accession>A0A8R1Y279</accession>
<evidence type="ECO:0000313" key="3">
    <source>
        <dbReference type="EnsemblMetazoa" id="OVOC7602.1"/>
    </source>
</evidence>
<dbReference type="AlphaFoldDB" id="A0A8R1Y279"/>
<reference evidence="4" key="1">
    <citation type="submission" date="2013-10" db="EMBL/GenBank/DDBJ databases">
        <title>Genome sequencing of Onchocerca volvulus.</title>
        <authorList>
            <person name="Cotton J."/>
            <person name="Tsai J."/>
            <person name="Stanley E."/>
            <person name="Tracey A."/>
            <person name="Holroyd N."/>
            <person name="Lustigman S."/>
            <person name="Berriman M."/>
        </authorList>
    </citation>
    <scope>NUCLEOTIDE SEQUENCE</scope>
</reference>
<feature type="compositionally biased region" description="Polar residues" evidence="1">
    <location>
        <begin position="84"/>
        <end position="102"/>
    </location>
</feature>
<sequence length="181" mass="20574">MNTLDSGNIIDRSDVQNSSQQLSDQQGKLNSDLLWIANGNSMLRASLILLTIVIILFTVMKICKLTYQIQYRYHREQKTRKSTSEIPQITVRTDSANSSFSPNEKRNQKKRTLSRTSRRWKTKSNLNSNSLLSKKMKANISLSTESDSMQAKSEKTYSMLNSSLKSSTKSTEMKDAAQSQH</sequence>
<name>A0A8R1Y279_ONCVO</name>
<feature type="region of interest" description="Disordered" evidence="1">
    <location>
        <begin position="1"/>
        <end position="22"/>
    </location>
</feature>
<feature type="region of interest" description="Disordered" evidence="1">
    <location>
        <begin position="76"/>
        <end position="128"/>
    </location>
</feature>
<dbReference type="Proteomes" id="UP000024404">
    <property type="component" value="Unassembled WGS sequence"/>
</dbReference>
<dbReference type="EMBL" id="CMVM020000222">
    <property type="status" value="NOT_ANNOTATED_CDS"/>
    <property type="molecule type" value="Genomic_DNA"/>
</dbReference>
<feature type="compositionally biased region" description="Polar residues" evidence="1">
    <location>
        <begin position="142"/>
        <end position="151"/>
    </location>
</feature>
<dbReference type="OMA" id="NGNSMLR"/>
<keyword evidence="4" id="KW-1185">Reference proteome</keyword>
<keyword evidence="2" id="KW-0812">Transmembrane</keyword>
<evidence type="ECO:0000313" key="4">
    <source>
        <dbReference type="Proteomes" id="UP000024404"/>
    </source>
</evidence>
<feature type="transmembrane region" description="Helical" evidence="2">
    <location>
        <begin position="42"/>
        <end position="63"/>
    </location>
</feature>
<keyword evidence="2" id="KW-1133">Transmembrane helix</keyword>
<protein>
    <submittedName>
        <fullName evidence="3">Uncharacterized protein</fullName>
    </submittedName>
</protein>